<dbReference type="PANTHER" id="PTHR31218">
    <property type="entry name" value="WAT1-RELATED PROTEIN"/>
    <property type="match status" value="1"/>
</dbReference>
<feature type="transmembrane region" description="Helical" evidence="4">
    <location>
        <begin position="154"/>
        <end position="176"/>
    </location>
</feature>
<protein>
    <recommendedName>
        <fullName evidence="7">WAT1-related protein</fullName>
    </recommendedName>
</protein>
<dbReference type="InParanoid" id="A0A2K1WYP8"/>
<organism evidence="5 6">
    <name type="scientific">Populus trichocarpa</name>
    <name type="common">Western balsam poplar</name>
    <name type="synonym">Populus balsamifera subsp. trichocarpa</name>
    <dbReference type="NCBI Taxonomy" id="3694"/>
    <lineage>
        <taxon>Eukaryota</taxon>
        <taxon>Viridiplantae</taxon>
        <taxon>Streptophyta</taxon>
        <taxon>Embryophyta</taxon>
        <taxon>Tracheophyta</taxon>
        <taxon>Spermatophyta</taxon>
        <taxon>Magnoliopsida</taxon>
        <taxon>eudicotyledons</taxon>
        <taxon>Gunneridae</taxon>
        <taxon>Pentapetalae</taxon>
        <taxon>rosids</taxon>
        <taxon>fabids</taxon>
        <taxon>Malpighiales</taxon>
        <taxon>Salicaceae</taxon>
        <taxon>Saliceae</taxon>
        <taxon>Populus</taxon>
    </lineage>
</organism>
<evidence type="ECO:0000313" key="6">
    <source>
        <dbReference type="Proteomes" id="UP000006729"/>
    </source>
</evidence>
<keyword evidence="2 4" id="KW-1133">Transmembrane helix</keyword>
<reference evidence="5 6" key="1">
    <citation type="journal article" date="2006" name="Science">
        <title>The genome of black cottonwood, Populus trichocarpa (Torr. &amp; Gray).</title>
        <authorList>
            <person name="Tuskan G.A."/>
            <person name="Difazio S."/>
            <person name="Jansson S."/>
            <person name="Bohlmann J."/>
            <person name="Grigoriev I."/>
            <person name="Hellsten U."/>
            <person name="Putnam N."/>
            <person name="Ralph S."/>
            <person name="Rombauts S."/>
            <person name="Salamov A."/>
            <person name="Schein J."/>
            <person name="Sterck L."/>
            <person name="Aerts A."/>
            <person name="Bhalerao R.R."/>
            <person name="Bhalerao R.P."/>
            <person name="Blaudez D."/>
            <person name="Boerjan W."/>
            <person name="Brun A."/>
            <person name="Brunner A."/>
            <person name="Busov V."/>
            <person name="Campbell M."/>
            <person name="Carlson J."/>
            <person name="Chalot M."/>
            <person name="Chapman J."/>
            <person name="Chen G.L."/>
            <person name="Cooper D."/>
            <person name="Coutinho P.M."/>
            <person name="Couturier J."/>
            <person name="Covert S."/>
            <person name="Cronk Q."/>
            <person name="Cunningham R."/>
            <person name="Davis J."/>
            <person name="Degroeve S."/>
            <person name="Dejardin A."/>
            <person name="Depamphilis C."/>
            <person name="Detter J."/>
            <person name="Dirks B."/>
            <person name="Dubchak I."/>
            <person name="Duplessis S."/>
            <person name="Ehlting J."/>
            <person name="Ellis B."/>
            <person name="Gendler K."/>
            <person name="Goodstein D."/>
            <person name="Gribskov M."/>
            <person name="Grimwood J."/>
            <person name="Groover A."/>
            <person name="Gunter L."/>
            <person name="Hamberger B."/>
            <person name="Heinze B."/>
            <person name="Helariutta Y."/>
            <person name="Henrissat B."/>
            <person name="Holligan D."/>
            <person name="Holt R."/>
            <person name="Huang W."/>
            <person name="Islam-Faridi N."/>
            <person name="Jones S."/>
            <person name="Jones-Rhoades M."/>
            <person name="Jorgensen R."/>
            <person name="Joshi C."/>
            <person name="Kangasjarvi J."/>
            <person name="Karlsson J."/>
            <person name="Kelleher C."/>
            <person name="Kirkpatrick R."/>
            <person name="Kirst M."/>
            <person name="Kohler A."/>
            <person name="Kalluri U."/>
            <person name="Larimer F."/>
            <person name="Leebens-Mack J."/>
            <person name="Leple J.C."/>
            <person name="Locascio P."/>
            <person name="Lou Y."/>
            <person name="Lucas S."/>
            <person name="Martin F."/>
            <person name="Montanini B."/>
            <person name="Napoli C."/>
            <person name="Nelson D.R."/>
            <person name="Nelson C."/>
            <person name="Nieminen K."/>
            <person name="Nilsson O."/>
            <person name="Pereda V."/>
            <person name="Peter G."/>
            <person name="Philippe R."/>
            <person name="Pilate G."/>
            <person name="Poliakov A."/>
            <person name="Razumovskaya J."/>
            <person name="Richardson P."/>
            <person name="Rinaldi C."/>
            <person name="Ritland K."/>
            <person name="Rouze P."/>
            <person name="Ryaboy D."/>
            <person name="Schmutz J."/>
            <person name="Schrader J."/>
            <person name="Segerman B."/>
            <person name="Shin H."/>
            <person name="Siddiqui A."/>
            <person name="Sterky F."/>
            <person name="Terry A."/>
            <person name="Tsai C.J."/>
            <person name="Uberbacher E."/>
            <person name="Unneberg P."/>
            <person name="Vahala J."/>
            <person name="Wall K."/>
            <person name="Wessler S."/>
            <person name="Yang G."/>
            <person name="Yin T."/>
            <person name="Douglas C."/>
            <person name="Marra M."/>
            <person name="Sandberg G."/>
            <person name="Van de Peer Y."/>
            <person name="Rokhsar D."/>
        </authorList>
    </citation>
    <scope>NUCLEOTIDE SEQUENCE [LARGE SCALE GENOMIC DNA]</scope>
    <source>
        <strain evidence="6">cv. Nisqually</strain>
    </source>
</reference>
<feature type="transmembrane region" description="Helical" evidence="4">
    <location>
        <begin position="58"/>
        <end position="78"/>
    </location>
</feature>
<dbReference type="Proteomes" id="UP000006729">
    <property type="component" value="Chromosome 18"/>
</dbReference>
<keyword evidence="1 4" id="KW-0812">Transmembrane</keyword>
<dbReference type="InterPro" id="IPR030184">
    <property type="entry name" value="WAT1-related"/>
</dbReference>
<dbReference type="STRING" id="3694.A0A2K1WYP8"/>
<evidence type="ECO:0000256" key="4">
    <source>
        <dbReference type="SAM" id="Phobius"/>
    </source>
</evidence>
<evidence type="ECO:0000256" key="3">
    <source>
        <dbReference type="ARBA" id="ARBA00023136"/>
    </source>
</evidence>
<proteinExistence type="predicted"/>
<dbReference type="GO" id="GO:0022857">
    <property type="term" value="F:transmembrane transporter activity"/>
    <property type="evidence" value="ECO:0007669"/>
    <property type="project" value="InterPro"/>
</dbReference>
<keyword evidence="6" id="KW-1185">Reference proteome</keyword>
<keyword evidence="3 4" id="KW-0472">Membrane</keyword>
<gene>
    <name evidence="5" type="ORF">POPTR_018G099600</name>
</gene>
<dbReference type="AlphaFoldDB" id="A0A2K1WYP8"/>
<dbReference type="EMBL" id="CM009307">
    <property type="protein sequence ID" value="PNS93654.1"/>
    <property type="molecule type" value="Genomic_DNA"/>
</dbReference>
<feature type="transmembrane region" description="Helical" evidence="4">
    <location>
        <begin position="117"/>
        <end position="134"/>
    </location>
</feature>
<evidence type="ECO:0000313" key="5">
    <source>
        <dbReference type="EMBL" id="PNS93654.1"/>
    </source>
</evidence>
<name>A0A2K1WYP8_POPTR</name>
<evidence type="ECO:0000256" key="2">
    <source>
        <dbReference type="ARBA" id="ARBA00022989"/>
    </source>
</evidence>
<evidence type="ECO:0008006" key="7">
    <source>
        <dbReference type="Google" id="ProtNLM"/>
    </source>
</evidence>
<evidence type="ECO:0000256" key="1">
    <source>
        <dbReference type="ARBA" id="ARBA00022692"/>
    </source>
</evidence>
<accession>A0A2K1WYP8</accession>
<dbReference type="GO" id="GO:0005886">
    <property type="term" value="C:plasma membrane"/>
    <property type="evidence" value="ECO:0000318"/>
    <property type="project" value="GO_Central"/>
</dbReference>
<sequence>MPVILLQSLKLIRLEKVYIRSLRSISKILGKVMCPKLLSINKVLLQPRSFLSPGGDDWLLGCLFLFGSSCFCSFWMIFCPCMDVFPRIIAINCDCILFAEKDLAAWKLNTHLEIASCLYETGLAVSFFVQAWVISMRGSLFSSMFNPLCTVIVAIFSAINSLLGAIVVISGLYMVISGQASDQQEIKQETNFVPQADGRNIQQGSMDESSGHNICKKHLEEPLLYEKLPNVDKV</sequence>